<proteinExistence type="predicted"/>
<geneLocation type="chloroplast" evidence="1"/>
<gene>
    <name evidence="1" type="primary">ORF179</name>
</gene>
<evidence type="ECO:0000313" key="1">
    <source>
        <dbReference type="EMBL" id="QUX32879.1"/>
    </source>
</evidence>
<accession>A0A8E5N7V3</accession>
<keyword evidence="1" id="KW-0150">Chloroplast</keyword>
<dbReference type="EMBL" id="MK408749">
    <property type="protein sequence ID" value="QUX32879.1"/>
    <property type="molecule type" value="Genomic_DNA"/>
</dbReference>
<reference evidence="1" key="1">
    <citation type="submission" date="2019-01" db="EMBL/GenBank/DDBJ databases">
        <title>Complete Chloroplast Genome of Blidingia minima.</title>
        <authorList>
            <person name="Gao D."/>
        </authorList>
    </citation>
    <scope>NUCLEOTIDE SEQUENCE</scope>
</reference>
<sequence>MSESISEKLLKYAKSLSKNNQLNLSRTDTLSEQLIQILGVAIQEKVKAAQTLDALLGVGILCQQGASARSCDGNMYIDWAGSKYKVSEIRTIFKEHNAGKGFRKFARTLADAIRETCLINDIPGNLSKKIAVMFPNIPQDIENTSWMSDFQSTNPNCPEEIRTAILATFEKNSKKTLKN</sequence>
<keyword evidence="1" id="KW-0934">Plastid</keyword>
<dbReference type="AlphaFoldDB" id="A0A8E5N7V3"/>
<protein>
    <submittedName>
        <fullName evidence="1">Uncharacterized protein</fullName>
    </submittedName>
</protein>
<name>A0A8E5N7V3_9CHLO</name>
<organism evidence="1">
    <name type="scientific">Blidingia minima</name>
    <dbReference type="NCBI Taxonomy" id="63414"/>
    <lineage>
        <taxon>Eukaryota</taxon>
        <taxon>Viridiplantae</taxon>
        <taxon>Chlorophyta</taxon>
        <taxon>core chlorophytes</taxon>
        <taxon>Ulvophyceae</taxon>
        <taxon>OUU clade</taxon>
        <taxon>Ulvales</taxon>
        <taxon>Ulvaceae</taxon>
        <taxon>Blidingia</taxon>
    </lineage>
</organism>